<protein>
    <submittedName>
        <fullName evidence="1">Uncharacterized protein</fullName>
    </submittedName>
</protein>
<comment type="caution">
    <text evidence="1">The sequence shown here is derived from an EMBL/GenBank/DDBJ whole genome shotgun (WGS) entry which is preliminary data.</text>
</comment>
<name>A0ACB8QAR2_9AGAM</name>
<feature type="non-terminal residue" evidence="1">
    <location>
        <position position="1"/>
    </location>
</feature>
<accession>A0ACB8QAR2</accession>
<dbReference type="Proteomes" id="UP000814128">
    <property type="component" value="Unassembled WGS sequence"/>
</dbReference>
<organism evidence="1 2">
    <name type="scientific">Vararia minispora EC-137</name>
    <dbReference type="NCBI Taxonomy" id="1314806"/>
    <lineage>
        <taxon>Eukaryota</taxon>
        <taxon>Fungi</taxon>
        <taxon>Dikarya</taxon>
        <taxon>Basidiomycota</taxon>
        <taxon>Agaricomycotina</taxon>
        <taxon>Agaricomycetes</taxon>
        <taxon>Russulales</taxon>
        <taxon>Lachnocladiaceae</taxon>
        <taxon>Vararia</taxon>
    </lineage>
</organism>
<keyword evidence="2" id="KW-1185">Reference proteome</keyword>
<feature type="non-terminal residue" evidence="1">
    <location>
        <position position="218"/>
    </location>
</feature>
<reference evidence="1" key="2">
    <citation type="journal article" date="2022" name="New Phytol.">
        <title>Evolutionary transition to the ectomycorrhizal habit in the genomes of a hyperdiverse lineage of mushroom-forming fungi.</title>
        <authorList>
            <person name="Looney B."/>
            <person name="Miyauchi S."/>
            <person name="Morin E."/>
            <person name="Drula E."/>
            <person name="Courty P.E."/>
            <person name="Kohler A."/>
            <person name="Kuo A."/>
            <person name="LaButti K."/>
            <person name="Pangilinan J."/>
            <person name="Lipzen A."/>
            <person name="Riley R."/>
            <person name="Andreopoulos W."/>
            <person name="He G."/>
            <person name="Johnson J."/>
            <person name="Nolan M."/>
            <person name="Tritt A."/>
            <person name="Barry K.W."/>
            <person name="Grigoriev I.V."/>
            <person name="Nagy L.G."/>
            <person name="Hibbett D."/>
            <person name="Henrissat B."/>
            <person name="Matheny P.B."/>
            <person name="Labbe J."/>
            <person name="Martin F.M."/>
        </authorList>
    </citation>
    <scope>NUCLEOTIDE SEQUENCE</scope>
    <source>
        <strain evidence="1">EC-137</strain>
    </source>
</reference>
<evidence type="ECO:0000313" key="1">
    <source>
        <dbReference type="EMBL" id="KAI0028787.1"/>
    </source>
</evidence>
<evidence type="ECO:0000313" key="2">
    <source>
        <dbReference type="Proteomes" id="UP000814128"/>
    </source>
</evidence>
<gene>
    <name evidence="1" type="ORF">K488DRAFT_31326</name>
</gene>
<dbReference type="EMBL" id="MU273722">
    <property type="protein sequence ID" value="KAI0028787.1"/>
    <property type="molecule type" value="Genomic_DNA"/>
</dbReference>
<sequence>AEFQNVHSSVVLTIPPVFAHNCISGAEEMLDSMVMKYQPALGGVVLAHTNTRFLNYAGHIKAESPFATWDVGFDATVWRPEIGMKLTGIVSLCSPDHISLLLHQTFNVSIPRHHIPIDQWEFEYGAAENDPEFGVSLESEEVVNEMEAGAENSDRGRWIHKLTAEPVGGRRGRLEFTVVGLTIANQMLSLIGSIQPDPFSPEHVPHPVRSQPMPTEND</sequence>
<proteinExistence type="predicted"/>
<reference evidence="1" key="1">
    <citation type="submission" date="2021-02" db="EMBL/GenBank/DDBJ databases">
        <authorList>
            <consortium name="DOE Joint Genome Institute"/>
            <person name="Ahrendt S."/>
            <person name="Looney B.P."/>
            <person name="Miyauchi S."/>
            <person name="Morin E."/>
            <person name="Drula E."/>
            <person name="Courty P.E."/>
            <person name="Chicoki N."/>
            <person name="Fauchery L."/>
            <person name="Kohler A."/>
            <person name="Kuo A."/>
            <person name="Labutti K."/>
            <person name="Pangilinan J."/>
            <person name="Lipzen A."/>
            <person name="Riley R."/>
            <person name="Andreopoulos W."/>
            <person name="He G."/>
            <person name="Johnson J."/>
            <person name="Barry K.W."/>
            <person name="Grigoriev I.V."/>
            <person name="Nagy L."/>
            <person name="Hibbett D."/>
            <person name="Henrissat B."/>
            <person name="Matheny P.B."/>
            <person name="Labbe J."/>
            <person name="Martin F."/>
        </authorList>
    </citation>
    <scope>NUCLEOTIDE SEQUENCE</scope>
    <source>
        <strain evidence="1">EC-137</strain>
    </source>
</reference>